<evidence type="ECO:0000313" key="2">
    <source>
        <dbReference type="Proteomes" id="UP000281553"/>
    </source>
</evidence>
<accession>A0A3P7LWG7</accession>
<protein>
    <submittedName>
        <fullName evidence="1">Uncharacterized protein</fullName>
    </submittedName>
</protein>
<name>A0A3P7LWG7_DIBLA</name>
<proteinExistence type="predicted"/>
<gene>
    <name evidence="1" type="ORF">DILT_LOCUS10269</name>
</gene>
<dbReference type="Proteomes" id="UP000281553">
    <property type="component" value="Unassembled WGS sequence"/>
</dbReference>
<dbReference type="AlphaFoldDB" id="A0A3P7LWG7"/>
<keyword evidence="2" id="KW-1185">Reference proteome</keyword>
<organism evidence="1 2">
    <name type="scientific">Dibothriocephalus latus</name>
    <name type="common">Fish tapeworm</name>
    <name type="synonym">Diphyllobothrium latum</name>
    <dbReference type="NCBI Taxonomy" id="60516"/>
    <lineage>
        <taxon>Eukaryota</taxon>
        <taxon>Metazoa</taxon>
        <taxon>Spiralia</taxon>
        <taxon>Lophotrochozoa</taxon>
        <taxon>Platyhelminthes</taxon>
        <taxon>Cestoda</taxon>
        <taxon>Eucestoda</taxon>
        <taxon>Diphyllobothriidea</taxon>
        <taxon>Diphyllobothriidae</taxon>
        <taxon>Dibothriocephalus</taxon>
    </lineage>
</organism>
<reference evidence="1 2" key="1">
    <citation type="submission" date="2018-11" db="EMBL/GenBank/DDBJ databases">
        <authorList>
            <consortium name="Pathogen Informatics"/>
        </authorList>
    </citation>
    <scope>NUCLEOTIDE SEQUENCE [LARGE SCALE GENOMIC DNA]</scope>
</reference>
<sequence length="96" mass="10820">MHKLHIHEHTLAVRQEDEVSQVDVHTFETGNEFNFTATKISSHSGSKTSQKLIETSASDGSSVLLCIDLLLAYKALYDLSQPGILGHRLDHTYRYH</sequence>
<dbReference type="EMBL" id="UYRU01059286">
    <property type="protein sequence ID" value="VDN14438.1"/>
    <property type="molecule type" value="Genomic_DNA"/>
</dbReference>
<evidence type="ECO:0000313" key="1">
    <source>
        <dbReference type="EMBL" id="VDN14438.1"/>
    </source>
</evidence>